<evidence type="ECO:0000256" key="3">
    <source>
        <dbReference type="ARBA" id="ARBA00022692"/>
    </source>
</evidence>
<dbReference type="PANTHER" id="PTHR12677:SF59">
    <property type="entry name" value="GOLGI APPARATUS MEMBRANE PROTEIN TVP38-RELATED"/>
    <property type="match status" value="1"/>
</dbReference>
<dbReference type="InterPro" id="IPR032816">
    <property type="entry name" value="VTT_dom"/>
</dbReference>
<evidence type="ECO:0000256" key="1">
    <source>
        <dbReference type="ARBA" id="ARBA00004651"/>
    </source>
</evidence>
<dbReference type="Proteomes" id="UP001597108">
    <property type="component" value="Unassembled WGS sequence"/>
</dbReference>
<evidence type="ECO:0000259" key="7">
    <source>
        <dbReference type="Pfam" id="PF09335"/>
    </source>
</evidence>
<reference evidence="9" key="1">
    <citation type="journal article" date="2019" name="Int. J. Syst. Evol. Microbiol.">
        <title>The Global Catalogue of Microorganisms (GCM) 10K type strain sequencing project: providing services to taxonomists for standard genome sequencing and annotation.</title>
        <authorList>
            <consortium name="The Broad Institute Genomics Platform"/>
            <consortium name="The Broad Institute Genome Sequencing Center for Infectious Disease"/>
            <person name="Wu L."/>
            <person name="Ma J."/>
        </authorList>
    </citation>
    <scope>NUCLEOTIDE SEQUENCE [LARGE SCALE GENOMIC DNA]</scope>
    <source>
        <strain evidence="9">CCUG 60524</strain>
    </source>
</reference>
<protein>
    <recommendedName>
        <fullName evidence="6">TVP38/TMEM64 family membrane protein</fullName>
    </recommendedName>
</protein>
<proteinExistence type="inferred from homology"/>
<feature type="transmembrane region" description="Helical" evidence="6">
    <location>
        <begin position="31"/>
        <end position="50"/>
    </location>
</feature>
<evidence type="ECO:0000313" key="9">
    <source>
        <dbReference type="Proteomes" id="UP001597108"/>
    </source>
</evidence>
<sequence length="252" mass="26763">MTCPAVPAVWYGQTMDSSSSRSSRTASRRKYRGLAVLSLCALAIGAVVWLLPSLDPAALVERMANSPEHIVVLLVALMILHNFLPIPAEAIAICAGATLGIATGAVAIWIGAMLGAALAFWLSRRYGRGFVAARDASGHLARIERDWENWGAPGLIGVRLVPLISFNLINYGAGLTSVGWWTFLWTTAVGILPILLLSVAAGAGLHATFMGPAFLAILGLLCLGPGLVRYLRRRRWNSAANSIEALPVSPDP</sequence>
<name>A0ABW3IKQ0_9RHOB</name>
<comment type="similarity">
    <text evidence="6">Belongs to the TVP38/TMEM64 family.</text>
</comment>
<evidence type="ECO:0000256" key="4">
    <source>
        <dbReference type="ARBA" id="ARBA00022989"/>
    </source>
</evidence>
<comment type="subcellular location">
    <subcellularLocation>
        <location evidence="1 6">Cell membrane</location>
        <topology evidence="1 6">Multi-pass membrane protein</topology>
    </subcellularLocation>
</comment>
<keyword evidence="5 6" id="KW-0472">Membrane</keyword>
<feature type="domain" description="VTT" evidence="7">
    <location>
        <begin position="86"/>
        <end position="203"/>
    </location>
</feature>
<comment type="caution">
    <text evidence="8">The sequence shown here is derived from an EMBL/GenBank/DDBJ whole genome shotgun (WGS) entry which is preliminary data.</text>
</comment>
<dbReference type="RefSeq" id="WP_386072662.1">
    <property type="nucleotide sequence ID" value="NZ_JBHTJT010000006.1"/>
</dbReference>
<organism evidence="8 9">
    <name type="scientific">Tropicimonas aquimaris</name>
    <dbReference type="NCBI Taxonomy" id="914152"/>
    <lineage>
        <taxon>Bacteria</taxon>
        <taxon>Pseudomonadati</taxon>
        <taxon>Pseudomonadota</taxon>
        <taxon>Alphaproteobacteria</taxon>
        <taxon>Rhodobacterales</taxon>
        <taxon>Roseobacteraceae</taxon>
        <taxon>Tropicimonas</taxon>
    </lineage>
</organism>
<accession>A0ABW3IKQ0</accession>
<feature type="transmembrane region" description="Helical" evidence="6">
    <location>
        <begin position="181"/>
        <end position="203"/>
    </location>
</feature>
<keyword evidence="2 6" id="KW-1003">Cell membrane</keyword>
<feature type="transmembrane region" description="Helical" evidence="6">
    <location>
        <begin position="150"/>
        <end position="169"/>
    </location>
</feature>
<keyword evidence="4 6" id="KW-1133">Transmembrane helix</keyword>
<keyword evidence="3 6" id="KW-0812">Transmembrane</keyword>
<dbReference type="EMBL" id="JBHTJT010000006">
    <property type="protein sequence ID" value="MFD0978656.1"/>
    <property type="molecule type" value="Genomic_DNA"/>
</dbReference>
<gene>
    <name evidence="8" type="ORF">ACFQ2S_03235</name>
</gene>
<evidence type="ECO:0000256" key="6">
    <source>
        <dbReference type="RuleBase" id="RU366058"/>
    </source>
</evidence>
<feature type="transmembrane region" description="Helical" evidence="6">
    <location>
        <begin position="209"/>
        <end position="228"/>
    </location>
</feature>
<dbReference type="Pfam" id="PF09335">
    <property type="entry name" value="VTT_dom"/>
    <property type="match status" value="1"/>
</dbReference>
<evidence type="ECO:0000256" key="2">
    <source>
        <dbReference type="ARBA" id="ARBA00022475"/>
    </source>
</evidence>
<dbReference type="PANTHER" id="PTHR12677">
    <property type="entry name" value="GOLGI APPARATUS MEMBRANE PROTEIN TVP38-RELATED"/>
    <property type="match status" value="1"/>
</dbReference>
<feature type="transmembrane region" description="Helical" evidence="6">
    <location>
        <begin position="99"/>
        <end position="122"/>
    </location>
</feature>
<dbReference type="InterPro" id="IPR015414">
    <property type="entry name" value="TMEM64"/>
</dbReference>
<evidence type="ECO:0000256" key="5">
    <source>
        <dbReference type="ARBA" id="ARBA00023136"/>
    </source>
</evidence>
<evidence type="ECO:0000313" key="8">
    <source>
        <dbReference type="EMBL" id="MFD0978656.1"/>
    </source>
</evidence>
<feature type="transmembrane region" description="Helical" evidence="6">
    <location>
        <begin position="70"/>
        <end position="87"/>
    </location>
</feature>
<keyword evidence="9" id="KW-1185">Reference proteome</keyword>